<dbReference type="InterPro" id="IPR001810">
    <property type="entry name" value="F-box_dom"/>
</dbReference>
<dbReference type="SUPFAM" id="SSF81383">
    <property type="entry name" value="F-box domain"/>
    <property type="match status" value="1"/>
</dbReference>
<dbReference type="InterPro" id="IPR042508">
    <property type="entry name" value="FBXW5"/>
</dbReference>
<protein>
    <submittedName>
        <fullName evidence="4">DgyrCDS11335</fullName>
    </submittedName>
</protein>
<evidence type="ECO:0000256" key="2">
    <source>
        <dbReference type="SAM" id="MobiDB-lite"/>
    </source>
</evidence>
<sequence length="566" mass="65295">MPNPMAKDDDEPENLWQFAHDALLLKIFSNLPFTDVINASRTCRAWNRVSKDDFLWRDLFHSYWKICKSISKPNDNCTWYEEFKRLYYYSPIIECQTVPGHRDQVLHVSFSHNGTLFATSSKDGYVNVWDPQTVQKKFSKNMRVFKWKYTQFTQFNRDDTLLLVSGVHFGQHTTSGEIAVFSVSSNSFELQCRVQNKPYDIFGTWYNEHYLLSGSLQWFGNLTSCSQLWLNKASQAIENEKESVTKSLYKFYNVNASSIRTIMVADCPEEVRTSVETSRKRKEPCDEKADGTSGKNRKNESGAQKIQVYYEDAMNSFKLTGVDEESKSGTIEYDNDYRQAELAEASESSSEKDKYLIFTTGKKTYTPHQIGIKRIPPTVIQDGQLGPVPNAMDKTDSGNPTFPSYDDIDHLIELHGHIIGMCLSPDHRYLYVNSRPWLKGYEITDPLSPPPIAQEIDIHVIDLFTFKQVGTMHRTYKAYTPNDECFFIFLDVCKEYVSSGAEDCHGYLWDRHYGICLARYAHEDVVNSVAFNPKDSQYLITASDDKTFKIWRSRSWLKQNKSSAAQ</sequence>
<dbReference type="Pfam" id="PF00400">
    <property type="entry name" value="WD40"/>
    <property type="match status" value="2"/>
</dbReference>
<evidence type="ECO:0000259" key="3">
    <source>
        <dbReference type="PROSITE" id="PS50181"/>
    </source>
</evidence>
<proteinExistence type="predicted"/>
<organism evidence="4 5">
    <name type="scientific">Dimorphilus gyrociliatus</name>
    <dbReference type="NCBI Taxonomy" id="2664684"/>
    <lineage>
        <taxon>Eukaryota</taxon>
        <taxon>Metazoa</taxon>
        <taxon>Spiralia</taxon>
        <taxon>Lophotrochozoa</taxon>
        <taxon>Annelida</taxon>
        <taxon>Polychaeta</taxon>
        <taxon>Polychaeta incertae sedis</taxon>
        <taxon>Dinophilidae</taxon>
        <taxon>Dimorphilus</taxon>
    </lineage>
</organism>
<dbReference type="GO" id="GO:0016567">
    <property type="term" value="P:protein ubiquitination"/>
    <property type="evidence" value="ECO:0007669"/>
    <property type="project" value="InterPro"/>
</dbReference>
<dbReference type="InterPro" id="IPR036047">
    <property type="entry name" value="F-box-like_dom_sf"/>
</dbReference>
<feature type="domain" description="F-box" evidence="3">
    <location>
        <begin position="23"/>
        <end position="59"/>
    </location>
</feature>
<dbReference type="Proteomes" id="UP000549394">
    <property type="component" value="Unassembled WGS sequence"/>
</dbReference>
<dbReference type="Gene3D" id="2.130.10.10">
    <property type="entry name" value="YVTN repeat-like/Quinoprotein amine dehydrogenase"/>
    <property type="match status" value="2"/>
</dbReference>
<keyword evidence="5" id="KW-1185">Reference proteome</keyword>
<dbReference type="SMART" id="SM00320">
    <property type="entry name" value="WD40"/>
    <property type="match status" value="2"/>
</dbReference>
<dbReference type="Gene3D" id="1.20.1280.50">
    <property type="match status" value="1"/>
</dbReference>
<comment type="caution">
    <text evidence="4">The sequence shown here is derived from an EMBL/GenBank/DDBJ whole genome shotgun (WGS) entry which is preliminary data.</text>
</comment>
<dbReference type="GO" id="GO:0019005">
    <property type="term" value="C:SCF ubiquitin ligase complex"/>
    <property type="evidence" value="ECO:0007669"/>
    <property type="project" value="InterPro"/>
</dbReference>
<dbReference type="OrthoDB" id="192402at2759"/>
<dbReference type="AlphaFoldDB" id="A0A7I8W2Y8"/>
<name>A0A7I8W2Y8_9ANNE</name>
<evidence type="ECO:0000313" key="5">
    <source>
        <dbReference type="Proteomes" id="UP000549394"/>
    </source>
</evidence>
<dbReference type="EMBL" id="CAJFCJ010000019">
    <property type="protein sequence ID" value="CAD5122940.1"/>
    <property type="molecule type" value="Genomic_DNA"/>
</dbReference>
<dbReference type="PANTHER" id="PTHR20995:SF17">
    <property type="entry name" value="F-BOX_WD REPEAT-CONTAINING PROTEIN 5"/>
    <property type="match status" value="1"/>
</dbReference>
<dbReference type="PROSITE" id="PS50082">
    <property type="entry name" value="WD_REPEATS_2"/>
    <property type="match status" value="2"/>
</dbReference>
<dbReference type="GO" id="GO:0080008">
    <property type="term" value="C:Cul4-RING E3 ubiquitin ligase complex"/>
    <property type="evidence" value="ECO:0007669"/>
    <property type="project" value="InterPro"/>
</dbReference>
<dbReference type="PROSITE" id="PS50294">
    <property type="entry name" value="WD_REPEATS_REGION"/>
    <property type="match status" value="2"/>
</dbReference>
<dbReference type="InterPro" id="IPR015943">
    <property type="entry name" value="WD40/YVTN_repeat-like_dom_sf"/>
</dbReference>
<dbReference type="SUPFAM" id="SSF50978">
    <property type="entry name" value="WD40 repeat-like"/>
    <property type="match status" value="1"/>
</dbReference>
<accession>A0A7I8W2Y8</accession>
<dbReference type="PANTHER" id="PTHR20995">
    <property type="entry name" value="F-BOX/WD REPEAT-CONTAINING PROTEIN 5"/>
    <property type="match status" value="1"/>
</dbReference>
<feature type="repeat" description="WD" evidence="1">
    <location>
        <begin position="98"/>
        <end position="139"/>
    </location>
</feature>
<feature type="region of interest" description="Disordered" evidence="2">
    <location>
        <begin position="274"/>
        <end position="302"/>
    </location>
</feature>
<dbReference type="PROSITE" id="PS50181">
    <property type="entry name" value="FBOX"/>
    <property type="match status" value="1"/>
</dbReference>
<evidence type="ECO:0000256" key="1">
    <source>
        <dbReference type="PROSITE-ProRule" id="PRU00221"/>
    </source>
</evidence>
<keyword evidence="1" id="KW-0853">WD repeat</keyword>
<feature type="repeat" description="WD" evidence="1">
    <location>
        <begin position="519"/>
        <end position="551"/>
    </location>
</feature>
<gene>
    <name evidence="4" type="ORF">DGYR_LOCUS10680</name>
</gene>
<reference evidence="4 5" key="1">
    <citation type="submission" date="2020-08" db="EMBL/GenBank/DDBJ databases">
        <authorList>
            <person name="Hejnol A."/>
        </authorList>
    </citation>
    <scope>NUCLEOTIDE SEQUENCE [LARGE SCALE GENOMIC DNA]</scope>
</reference>
<evidence type="ECO:0000313" key="4">
    <source>
        <dbReference type="EMBL" id="CAD5122940.1"/>
    </source>
</evidence>
<dbReference type="Pfam" id="PF12937">
    <property type="entry name" value="F-box-like"/>
    <property type="match status" value="1"/>
</dbReference>
<dbReference type="InterPro" id="IPR001680">
    <property type="entry name" value="WD40_rpt"/>
</dbReference>
<dbReference type="InterPro" id="IPR036322">
    <property type="entry name" value="WD40_repeat_dom_sf"/>
</dbReference>